<evidence type="ECO:0000313" key="5">
    <source>
        <dbReference type="WBParaSite" id="PgR008_g119_t05"/>
    </source>
</evidence>
<dbReference type="WBParaSite" id="PgR008_g119_t05">
    <property type="protein sequence ID" value="PgR008_g119_t05"/>
    <property type="gene ID" value="PgR008_g119"/>
</dbReference>
<evidence type="ECO:0000256" key="1">
    <source>
        <dbReference type="SAM" id="Phobius"/>
    </source>
</evidence>
<organism evidence="2 5">
    <name type="scientific">Parascaris univalens</name>
    <name type="common">Nematode worm</name>
    <dbReference type="NCBI Taxonomy" id="6257"/>
    <lineage>
        <taxon>Eukaryota</taxon>
        <taxon>Metazoa</taxon>
        <taxon>Ecdysozoa</taxon>
        <taxon>Nematoda</taxon>
        <taxon>Chromadorea</taxon>
        <taxon>Rhabditida</taxon>
        <taxon>Spirurina</taxon>
        <taxon>Ascaridomorpha</taxon>
        <taxon>Ascaridoidea</taxon>
        <taxon>Ascarididae</taxon>
        <taxon>Parascaris</taxon>
    </lineage>
</organism>
<dbReference type="Proteomes" id="UP000887569">
    <property type="component" value="Unplaced"/>
</dbReference>
<dbReference type="WBParaSite" id="PgR008_g119_t04">
    <property type="protein sequence ID" value="PgR008_g119_t04"/>
    <property type="gene ID" value="PgR008_g119"/>
</dbReference>
<dbReference type="WBParaSite" id="PgR008_g119_t07">
    <property type="protein sequence ID" value="PgR008_g119_t07"/>
    <property type="gene ID" value="PgR008_g119"/>
</dbReference>
<sequence>MDDRVAGVLAGRQIYWCPGGNGFPAYCPRTTDPDEYIYCCTYGYDWSMPTCCRYPLHTGLIYALCIGAFVASAVLTFLTCWFCPVCPLATRSQQRNSQKVRQRRNKRDIDQDICNPTYFR</sequence>
<evidence type="ECO:0000313" key="2">
    <source>
        <dbReference type="Proteomes" id="UP000887569"/>
    </source>
</evidence>
<accession>A0A915AHZ9</accession>
<protein>
    <submittedName>
        <fullName evidence="3 4">Uncharacterized protein</fullName>
    </submittedName>
</protein>
<keyword evidence="2" id="KW-1185">Reference proteome</keyword>
<feature type="transmembrane region" description="Helical" evidence="1">
    <location>
        <begin position="60"/>
        <end position="89"/>
    </location>
</feature>
<keyword evidence="1" id="KW-0472">Membrane</keyword>
<dbReference type="WBParaSite" id="PgR008_g119_t01">
    <property type="protein sequence ID" value="PgR008_g119_t01"/>
    <property type="gene ID" value="PgR008_g119"/>
</dbReference>
<keyword evidence="1" id="KW-0812">Transmembrane</keyword>
<proteinExistence type="predicted"/>
<keyword evidence="1" id="KW-1133">Transmembrane helix</keyword>
<dbReference type="AlphaFoldDB" id="A0A915AHZ9"/>
<dbReference type="WBParaSite" id="PgR008_g119_t02">
    <property type="protein sequence ID" value="PgR008_g119_t02"/>
    <property type="gene ID" value="PgR008_g119"/>
</dbReference>
<evidence type="ECO:0000313" key="4">
    <source>
        <dbReference type="WBParaSite" id="PgR008_g119_t02"/>
    </source>
</evidence>
<evidence type="ECO:0000313" key="3">
    <source>
        <dbReference type="WBParaSite" id="PgR008_g119_t01"/>
    </source>
</evidence>
<reference evidence="3 4" key="1">
    <citation type="submission" date="2022-11" db="UniProtKB">
        <authorList>
            <consortium name="WormBaseParasite"/>
        </authorList>
    </citation>
    <scope>IDENTIFICATION</scope>
</reference>
<name>A0A915AHZ9_PARUN</name>
<dbReference type="WBParaSite" id="PgR008_g119_t03">
    <property type="protein sequence ID" value="PgR008_g119_t03"/>
    <property type="gene ID" value="PgR008_g119"/>
</dbReference>